<dbReference type="InterPro" id="IPR043502">
    <property type="entry name" value="DNA/RNA_pol_sf"/>
</dbReference>
<dbReference type="Pfam" id="PF17921">
    <property type="entry name" value="Integrase_H2C2"/>
    <property type="match status" value="1"/>
</dbReference>
<dbReference type="InterPro" id="IPR012337">
    <property type="entry name" value="RNaseH-like_sf"/>
</dbReference>
<evidence type="ECO:0000259" key="1">
    <source>
        <dbReference type="Pfam" id="PF17919"/>
    </source>
</evidence>
<keyword evidence="4" id="KW-1185">Reference proteome</keyword>
<protein>
    <submittedName>
        <fullName evidence="3">Reverse transcriptase domain-containing protein</fullName>
    </submittedName>
</protein>
<dbReference type="PANTHER" id="PTHR35046">
    <property type="entry name" value="ZINC KNUCKLE (CCHC-TYPE) FAMILY PROTEIN"/>
    <property type="match status" value="1"/>
</dbReference>
<dbReference type="SUPFAM" id="SSF56672">
    <property type="entry name" value="DNA/RNA polymerases"/>
    <property type="match status" value="1"/>
</dbReference>
<dbReference type="InterPro" id="IPR041577">
    <property type="entry name" value="RT_RNaseH_2"/>
</dbReference>
<dbReference type="Proteomes" id="UP001151760">
    <property type="component" value="Unassembled WGS sequence"/>
</dbReference>
<evidence type="ECO:0000313" key="4">
    <source>
        <dbReference type="Proteomes" id="UP001151760"/>
    </source>
</evidence>
<feature type="domain" description="Reverse transcriptase/retrotransposon-derived protein RNase H-like" evidence="1">
    <location>
        <begin position="73"/>
        <end position="124"/>
    </location>
</feature>
<dbReference type="GO" id="GO:0003964">
    <property type="term" value="F:RNA-directed DNA polymerase activity"/>
    <property type="evidence" value="ECO:0007669"/>
    <property type="project" value="UniProtKB-KW"/>
</dbReference>
<organism evidence="3 4">
    <name type="scientific">Tanacetum coccineum</name>
    <dbReference type="NCBI Taxonomy" id="301880"/>
    <lineage>
        <taxon>Eukaryota</taxon>
        <taxon>Viridiplantae</taxon>
        <taxon>Streptophyta</taxon>
        <taxon>Embryophyta</taxon>
        <taxon>Tracheophyta</taxon>
        <taxon>Spermatophyta</taxon>
        <taxon>Magnoliopsida</taxon>
        <taxon>eudicotyledons</taxon>
        <taxon>Gunneridae</taxon>
        <taxon>Pentapetalae</taxon>
        <taxon>asterids</taxon>
        <taxon>campanulids</taxon>
        <taxon>Asterales</taxon>
        <taxon>Asteraceae</taxon>
        <taxon>Asteroideae</taxon>
        <taxon>Anthemideae</taxon>
        <taxon>Anthemidinae</taxon>
        <taxon>Tanacetum</taxon>
    </lineage>
</organism>
<sequence length="294" mass="34058">MPVELGSFDVVIGIGDETLTIQSNKSDGYTLKIASEQRAELFNRISTLKRDNMRFRGMLGVERLRVDRLRRSMSVPILALPEGSENFMVYCDALHKGLGAVLMQKEKVIAYASHQLKVHKKNYINEDLHGMISKLEPRADETLCLNNQSWILCFRDLRALTMHESYKSKYSIHPGSDKMYQYLKKLHWWPNRKAEIATYVSNCLTCAKVKAEYPKPSGVLVQLEIPQWKWKNIRMGFVTKFPKTTTGQDTIWEVVSRHEVPVSIISDRDGRFASHFWWSLHKELDTRLDMSTAY</sequence>
<proteinExistence type="predicted"/>
<gene>
    <name evidence="3" type="ORF">Tco_0953242</name>
</gene>
<dbReference type="Pfam" id="PF17919">
    <property type="entry name" value="RT_RNaseH_2"/>
    <property type="match status" value="1"/>
</dbReference>
<keyword evidence="3" id="KW-0695">RNA-directed DNA polymerase</keyword>
<keyword evidence="3" id="KW-0808">Transferase</keyword>
<comment type="caution">
    <text evidence="3">The sequence shown here is derived from an EMBL/GenBank/DDBJ whole genome shotgun (WGS) entry which is preliminary data.</text>
</comment>
<accession>A0ABQ5E010</accession>
<dbReference type="Gene3D" id="3.30.420.10">
    <property type="entry name" value="Ribonuclease H-like superfamily/Ribonuclease H"/>
    <property type="match status" value="1"/>
</dbReference>
<dbReference type="Gene3D" id="1.10.340.70">
    <property type="match status" value="1"/>
</dbReference>
<dbReference type="InterPro" id="IPR036397">
    <property type="entry name" value="RNaseH_sf"/>
</dbReference>
<reference evidence="3" key="2">
    <citation type="submission" date="2022-01" db="EMBL/GenBank/DDBJ databases">
        <authorList>
            <person name="Yamashiro T."/>
            <person name="Shiraishi A."/>
            <person name="Satake H."/>
            <person name="Nakayama K."/>
        </authorList>
    </citation>
    <scope>NUCLEOTIDE SEQUENCE</scope>
</reference>
<dbReference type="InterPro" id="IPR041588">
    <property type="entry name" value="Integrase_H2C2"/>
</dbReference>
<evidence type="ECO:0000259" key="2">
    <source>
        <dbReference type="Pfam" id="PF17921"/>
    </source>
</evidence>
<dbReference type="PANTHER" id="PTHR35046:SF26">
    <property type="entry name" value="RNA-DIRECTED DNA POLYMERASE"/>
    <property type="match status" value="1"/>
</dbReference>
<reference evidence="3" key="1">
    <citation type="journal article" date="2022" name="Int. J. Mol. Sci.">
        <title>Draft Genome of Tanacetum Coccineum: Genomic Comparison of Closely Related Tanacetum-Family Plants.</title>
        <authorList>
            <person name="Yamashiro T."/>
            <person name="Shiraishi A."/>
            <person name="Nakayama K."/>
            <person name="Satake H."/>
        </authorList>
    </citation>
    <scope>NUCLEOTIDE SEQUENCE</scope>
</reference>
<feature type="domain" description="Integrase zinc-binding" evidence="2">
    <location>
        <begin position="156"/>
        <end position="211"/>
    </location>
</feature>
<dbReference type="EMBL" id="BQNB010015820">
    <property type="protein sequence ID" value="GJT44527.1"/>
    <property type="molecule type" value="Genomic_DNA"/>
</dbReference>
<evidence type="ECO:0000313" key="3">
    <source>
        <dbReference type="EMBL" id="GJT44527.1"/>
    </source>
</evidence>
<dbReference type="SUPFAM" id="SSF53098">
    <property type="entry name" value="Ribonuclease H-like"/>
    <property type="match status" value="1"/>
</dbReference>
<name>A0ABQ5E010_9ASTR</name>
<keyword evidence="3" id="KW-0548">Nucleotidyltransferase</keyword>